<dbReference type="PANTHER" id="PTHR12126:SF11">
    <property type="entry name" value="NADH DEHYDROGENASE [UBIQUINONE] 1 ALPHA SUBCOMPLEX SUBUNIT 9, MITOCHONDRIAL"/>
    <property type="match status" value="1"/>
</dbReference>
<dbReference type="AlphaFoldDB" id="A0A402CS41"/>
<protein>
    <submittedName>
        <fullName evidence="1">Oxidoreductase</fullName>
    </submittedName>
</protein>
<name>A0A402CS41_9BACT</name>
<dbReference type="InterPro" id="IPR051207">
    <property type="entry name" value="ComplexI_NDUFA9_subunit"/>
</dbReference>
<evidence type="ECO:0000313" key="2">
    <source>
        <dbReference type="Proteomes" id="UP000287394"/>
    </source>
</evidence>
<dbReference type="InterPro" id="IPR036291">
    <property type="entry name" value="NAD(P)-bd_dom_sf"/>
</dbReference>
<evidence type="ECO:0000313" key="1">
    <source>
        <dbReference type="EMBL" id="BDI28231.1"/>
    </source>
</evidence>
<dbReference type="EMBL" id="AP025739">
    <property type="protein sequence ID" value="BDI28231.1"/>
    <property type="molecule type" value="Genomic_DNA"/>
</dbReference>
<dbReference type="InterPro" id="IPR001509">
    <property type="entry name" value="Epimerase_deHydtase"/>
</dbReference>
<gene>
    <name evidence="1" type="ORF">CCAX7_002820</name>
</gene>
<proteinExistence type="predicted"/>
<dbReference type="CDD" id="cd05271">
    <property type="entry name" value="NDUFA9_like_SDR_a"/>
    <property type="match status" value="1"/>
</dbReference>
<dbReference type="Pfam" id="PF01370">
    <property type="entry name" value="Epimerase"/>
    <property type="match status" value="1"/>
</dbReference>
<dbReference type="Proteomes" id="UP000287394">
    <property type="component" value="Chromosome"/>
</dbReference>
<dbReference type="SUPFAM" id="SSF51735">
    <property type="entry name" value="NAD(P)-binding Rossmann-fold domains"/>
    <property type="match status" value="1"/>
</dbReference>
<dbReference type="OrthoDB" id="9776313at2"/>
<dbReference type="Gene3D" id="3.40.50.720">
    <property type="entry name" value="NAD(P)-binding Rossmann-like Domain"/>
    <property type="match status" value="1"/>
</dbReference>
<sequence>MEVLVTGASGFVGNHMIEALLAAGHSVRGLSRKKPQGERAKSGATYIDGVDVGDAATLTPAMFEGVDAVLHLVGIIQEAKGGQTFQRIHVQGTQNIVKTACAADFHGRFIYMSAIGADPNGPAEYSRTKAAAEKIVTESGLPYTIFRPSIILGKDGEFVEQMGELIKHGGLPVPLPFPFIPVPGSGNNKFQPIFIDDLAACVVNSLGDPATAKQVYEVGGATQVSFNELLGGFANSLHVSKPFLHAPVPILKIAATVMEAILPKPPVTRDQLANLGLDNVTKSHAITDVFGVSPLGFEQILTKIYGS</sequence>
<accession>A0A402CS41</accession>
<organism evidence="1 2">
    <name type="scientific">Capsulimonas corticalis</name>
    <dbReference type="NCBI Taxonomy" id="2219043"/>
    <lineage>
        <taxon>Bacteria</taxon>
        <taxon>Bacillati</taxon>
        <taxon>Armatimonadota</taxon>
        <taxon>Armatimonadia</taxon>
        <taxon>Capsulimonadales</taxon>
        <taxon>Capsulimonadaceae</taxon>
        <taxon>Capsulimonas</taxon>
    </lineage>
</organism>
<dbReference type="GO" id="GO:0044877">
    <property type="term" value="F:protein-containing complex binding"/>
    <property type="evidence" value="ECO:0007669"/>
    <property type="project" value="TreeGrafter"/>
</dbReference>
<dbReference type="KEGG" id="ccot:CCAX7_002820"/>
<keyword evidence="2" id="KW-1185">Reference proteome</keyword>
<dbReference type="PANTHER" id="PTHR12126">
    <property type="entry name" value="NADH-UBIQUINONE OXIDOREDUCTASE 39 KDA SUBUNIT-RELATED"/>
    <property type="match status" value="1"/>
</dbReference>
<dbReference type="RefSeq" id="WP_119320175.1">
    <property type="nucleotide sequence ID" value="NZ_AP025739.1"/>
</dbReference>
<reference evidence="1 2" key="1">
    <citation type="journal article" date="2019" name="Int. J. Syst. Evol. Microbiol.">
        <title>Capsulimonas corticalis gen. nov., sp. nov., an aerobic capsulated bacterium, of a novel bacterial order, Capsulimonadales ord. nov., of the class Armatimonadia of the phylum Armatimonadetes.</title>
        <authorList>
            <person name="Li J."/>
            <person name="Kudo C."/>
            <person name="Tonouchi A."/>
        </authorList>
    </citation>
    <scope>NUCLEOTIDE SEQUENCE [LARGE SCALE GENOMIC DNA]</scope>
    <source>
        <strain evidence="1 2">AX-7</strain>
    </source>
</reference>